<evidence type="ECO:0000313" key="20">
    <source>
        <dbReference type="EMBL" id="CAF0993007.1"/>
    </source>
</evidence>
<dbReference type="GO" id="GO:0005769">
    <property type="term" value="C:early endosome"/>
    <property type="evidence" value="ECO:0007669"/>
    <property type="project" value="UniProtKB-SubCell"/>
</dbReference>
<keyword evidence="11 19" id="KW-1133">Transmembrane helix</keyword>
<evidence type="ECO:0000256" key="17">
    <source>
        <dbReference type="ARBA" id="ARBA00024088"/>
    </source>
</evidence>
<keyword evidence="12" id="KW-0770">Synapse</keyword>
<keyword evidence="14 19" id="KW-0472">Membrane</keyword>
<dbReference type="PANTHER" id="PTHR15664">
    <property type="entry name" value="C20ORF30 PROTEIN"/>
    <property type="match status" value="1"/>
</dbReference>
<evidence type="ECO:0000256" key="14">
    <source>
        <dbReference type="ARBA" id="ARBA00023136"/>
    </source>
</evidence>
<dbReference type="InterPro" id="IPR044234">
    <property type="entry name" value="TMEM230"/>
</dbReference>
<proteinExistence type="inferred from homology"/>
<feature type="region of interest" description="Disordered" evidence="18">
    <location>
        <begin position="1"/>
        <end position="30"/>
    </location>
</feature>
<dbReference type="GO" id="GO:0055037">
    <property type="term" value="C:recycling endosome"/>
    <property type="evidence" value="ECO:0007669"/>
    <property type="project" value="UniProtKB-SubCell"/>
</dbReference>
<evidence type="ECO:0000256" key="3">
    <source>
        <dbReference type="ARBA" id="ARBA00004234"/>
    </source>
</evidence>
<evidence type="ECO:0000256" key="13">
    <source>
        <dbReference type="ARBA" id="ARBA00023034"/>
    </source>
</evidence>
<evidence type="ECO:0000256" key="19">
    <source>
        <dbReference type="SAM" id="Phobius"/>
    </source>
</evidence>
<dbReference type="InterPro" id="IPR008590">
    <property type="entry name" value="TMEM_230/134"/>
</dbReference>
<evidence type="ECO:0000256" key="7">
    <source>
        <dbReference type="ARBA" id="ARBA00004603"/>
    </source>
</evidence>
<keyword evidence="13" id="KW-0333">Golgi apparatus</keyword>
<keyword evidence="10" id="KW-0967">Endosome</keyword>
<comment type="caution">
    <text evidence="20">The sequence shown here is derived from an EMBL/GenBank/DDBJ whole genome shotgun (WGS) entry which is preliminary data.</text>
</comment>
<evidence type="ECO:0000256" key="18">
    <source>
        <dbReference type="SAM" id="MobiDB-lite"/>
    </source>
</evidence>
<feature type="transmembrane region" description="Helical" evidence="19">
    <location>
        <begin position="111"/>
        <end position="136"/>
    </location>
</feature>
<dbReference type="Proteomes" id="UP000663828">
    <property type="component" value="Unassembled WGS sequence"/>
</dbReference>
<evidence type="ECO:0000256" key="12">
    <source>
        <dbReference type="ARBA" id="ARBA00023018"/>
    </source>
</evidence>
<sequence>MEAADTISPSNIELEEKQNDGLAVNRDKKRTRFKSPIRHIFKPKKNDESSSYYRLQEEKQYSDLQFKEPSVKVPVYAISLAAGLFLVGTVMITLGALMLTGRIETQYSDRTWPLILIGSIVFLPGFYHLRIAYWAWKGDKNFSFSDIPDLDWF</sequence>
<evidence type="ECO:0000256" key="9">
    <source>
        <dbReference type="ARBA" id="ARBA00022692"/>
    </source>
</evidence>
<dbReference type="GO" id="GO:0008021">
    <property type="term" value="C:synaptic vesicle"/>
    <property type="evidence" value="ECO:0007669"/>
    <property type="project" value="UniProtKB-SubCell"/>
</dbReference>
<evidence type="ECO:0000313" key="21">
    <source>
        <dbReference type="Proteomes" id="UP000663828"/>
    </source>
</evidence>
<evidence type="ECO:0000256" key="2">
    <source>
        <dbReference type="ARBA" id="ARBA00004172"/>
    </source>
</evidence>
<keyword evidence="15" id="KW-0968">Cytoplasmic vesicle</keyword>
<dbReference type="GO" id="GO:0016020">
    <property type="term" value="C:membrane"/>
    <property type="evidence" value="ECO:0007669"/>
    <property type="project" value="UniProtKB-SubCell"/>
</dbReference>
<feature type="transmembrane region" description="Helical" evidence="19">
    <location>
        <begin position="75"/>
        <end position="99"/>
    </location>
</feature>
<comment type="similarity">
    <text evidence="8">Belongs to the TMEM134/TMEM230 family.</text>
</comment>
<evidence type="ECO:0000256" key="4">
    <source>
        <dbReference type="ARBA" id="ARBA00004412"/>
    </source>
</evidence>
<evidence type="ECO:0000256" key="11">
    <source>
        <dbReference type="ARBA" id="ARBA00022989"/>
    </source>
</evidence>
<gene>
    <name evidence="20" type="ORF">XAT740_LOCUS12798</name>
</gene>
<evidence type="ECO:0000256" key="1">
    <source>
        <dbReference type="ARBA" id="ARBA00004141"/>
    </source>
</evidence>
<dbReference type="AlphaFoldDB" id="A0A814G8V4"/>
<organism evidence="20 21">
    <name type="scientific">Adineta ricciae</name>
    <name type="common">Rotifer</name>
    <dbReference type="NCBI Taxonomy" id="249248"/>
    <lineage>
        <taxon>Eukaryota</taxon>
        <taxon>Metazoa</taxon>
        <taxon>Spiralia</taxon>
        <taxon>Gnathifera</taxon>
        <taxon>Rotifera</taxon>
        <taxon>Eurotatoria</taxon>
        <taxon>Bdelloidea</taxon>
        <taxon>Adinetida</taxon>
        <taxon>Adinetidae</taxon>
        <taxon>Adineta</taxon>
    </lineage>
</organism>
<evidence type="ECO:0000256" key="5">
    <source>
        <dbReference type="ARBA" id="ARBA00004419"/>
    </source>
</evidence>
<comment type="subcellular location">
    <subcellularLocation>
        <location evidence="5">Cytoplasmic vesicle</location>
        <location evidence="5">Autophagosome</location>
    </subcellularLocation>
    <subcellularLocation>
        <location evidence="3">Cytoplasmic vesicle</location>
        <location evidence="3">Secretory vesicle</location>
        <location evidence="3">Synaptic vesicle</location>
    </subcellularLocation>
    <subcellularLocation>
        <location evidence="4">Early endosome</location>
    </subcellularLocation>
    <subcellularLocation>
        <location evidence="6">Golgi apparatus</location>
        <location evidence="6">trans-Golgi network</location>
    </subcellularLocation>
    <subcellularLocation>
        <location evidence="7">Late endosome</location>
    </subcellularLocation>
    <subcellularLocation>
        <location evidence="1">Membrane</location>
        <topology evidence="1">Multi-pass membrane protein</topology>
    </subcellularLocation>
    <subcellularLocation>
        <location evidence="2">Recycling endosome</location>
    </subcellularLocation>
</comment>
<protein>
    <recommendedName>
        <fullName evidence="17">Transmembrane protein 230</fullName>
    </recommendedName>
</protein>
<dbReference type="Pfam" id="PF05915">
    <property type="entry name" value="TMEM_230_134"/>
    <property type="match status" value="1"/>
</dbReference>
<dbReference type="PANTHER" id="PTHR15664:SF6">
    <property type="entry name" value="TRANSMEMBRANE PROTEIN 230"/>
    <property type="match status" value="1"/>
</dbReference>
<evidence type="ECO:0000256" key="16">
    <source>
        <dbReference type="ARBA" id="ARBA00024003"/>
    </source>
</evidence>
<keyword evidence="21" id="KW-1185">Reference proteome</keyword>
<evidence type="ECO:0000256" key="6">
    <source>
        <dbReference type="ARBA" id="ARBA00004601"/>
    </source>
</evidence>
<dbReference type="EMBL" id="CAJNOR010000729">
    <property type="protein sequence ID" value="CAF0993007.1"/>
    <property type="molecule type" value="Genomic_DNA"/>
</dbReference>
<accession>A0A814G8V4</accession>
<reference evidence="20" key="1">
    <citation type="submission" date="2021-02" db="EMBL/GenBank/DDBJ databases">
        <authorList>
            <person name="Nowell W R."/>
        </authorList>
    </citation>
    <scope>NUCLEOTIDE SEQUENCE</scope>
</reference>
<evidence type="ECO:0000256" key="15">
    <source>
        <dbReference type="ARBA" id="ARBA00023329"/>
    </source>
</evidence>
<evidence type="ECO:0000256" key="10">
    <source>
        <dbReference type="ARBA" id="ARBA00022753"/>
    </source>
</evidence>
<evidence type="ECO:0000256" key="8">
    <source>
        <dbReference type="ARBA" id="ARBA00007743"/>
    </source>
</evidence>
<dbReference type="GO" id="GO:0005770">
    <property type="term" value="C:late endosome"/>
    <property type="evidence" value="ECO:0007669"/>
    <property type="project" value="UniProtKB-SubCell"/>
</dbReference>
<keyword evidence="9 19" id="KW-0812">Transmembrane</keyword>
<dbReference type="GO" id="GO:0005776">
    <property type="term" value="C:autophagosome"/>
    <property type="evidence" value="ECO:0007669"/>
    <property type="project" value="UniProtKB-SubCell"/>
</dbReference>
<name>A0A814G8V4_ADIRI</name>
<comment type="function">
    <text evidence="16">Involved in trafficking and recycling of synaptic vesicles.</text>
</comment>
<dbReference type="GO" id="GO:0005794">
    <property type="term" value="C:Golgi apparatus"/>
    <property type="evidence" value="ECO:0007669"/>
    <property type="project" value="UniProtKB-SubCell"/>
</dbReference>